<accession>A0A934NU67</accession>
<reference evidence="1" key="1">
    <citation type="submission" date="2020-12" db="EMBL/GenBank/DDBJ databases">
        <title>Antrihabitans popcorni sp. nov. and Antrihabitans auranticaus sp. nov., isolated from a larva cave.</title>
        <authorList>
            <person name="Lee S.D."/>
            <person name="Kim I.S."/>
        </authorList>
    </citation>
    <scope>NUCLEOTIDE SEQUENCE</scope>
    <source>
        <strain evidence="1">YC3-6</strain>
    </source>
</reference>
<keyword evidence="2" id="KW-1185">Reference proteome</keyword>
<dbReference type="AlphaFoldDB" id="A0A934NU67"/>
<proteinExistence type="predicted"/>
<dbReference type="RefSeq" id="WP_199706411.1">
    <property type="nucleotide sequence ID" value="NZ_JAEMNV010000007.1"/>
</dbReference>
<organism evidence="1 2">
    <name type="scientific">Antrihabitans stalagmiti</name>
    <dbReference type="NCBI Taxonomy" id="2799499"/>
    <lineage>
        <taxon>Bacteria</taxon>
        <taxon>Bacillati</taxon>
        <taxon>Actinomycetota</taxon>
        <taxon>Actinomycetes</taxon>
        <taxon>Mycobacteriales</taxon>
        <taxon>Nocardiaceae</taxon>
        <taxon>Antrihabitans</taxon>
    </lineage>
</organism>
<dbReference type="Proteomes" id="UP000655868">
    <property type="component" value="Unassembled WGS sequence"/>
</dbReference>
<evidence type="ECO:0000313" key="1">
    <source>
        <dbReference type="EMBL" id="MBJ8341496.1"/>
    </source>
</evidence>
<gene>
    <name evidence="1" type="ORF">JGU71_21645</name>
</gene>
<name>A0A934NU67_9NOCA</name>
<protein>
    <submittedName>
        <fullName evidence="1">Uncharacterized protein</fullName>
    </submittedName>
</protein>
<evidence type="ECO:0000313" key="2">
    <source>
        <dbReference type="Proteomes" id="UP000655868"/>
    </source>
</evidence>
<dbReference type="EMBL" id="JAEMNV010000007">
    <property type="protein sequence ID" value="MBJ8341496.1"/>
    <property type="molecule type" value="Genomic_DNA"/>
</dbReference>
<comment type="caution">
    <text evidence="1">The sequence shown here is derived from an EMBL/GenBank/DDBJ whole genome shotgun (WGS) entry which is preliminary data.</text>
</comment>
<sequence length="276" mass="30942">MSDDEGSNLAGLAKIRRAFQVRDELRDLLEKLLTADRKYTRRDNNSERYSRTVWAEWTLDEVPDYTQSSLLMGDTIHNLRAAMDHAVWAVTPSRIQGTCPRDVAFPLHTSEEGFKKWLRKRKTWYGPTVVEVLDSQQPYHAGTAKLHPLHILQYLSNTDKHQLLNVVANNAVAMSEVRVYPHPPGGVKSAVHEGVVSPGVVLARAEFIRPVDKSEVELVPTFAFEQVFRYIDPAGDERWLPLGDAMNQVCPAVVTAVGYIASAHEKDVNDGCTPKA</sequence>